<keyword evidence="1" id="KW-0472">Membrane</keyword>
<keyword evidence="1" id="KW-1133">Transmembrane helix</keyword>
<dbReference type="EMBL" id="FOGW01000038">
    <property type="protein sequence ID" value="SES12705.1"/>
    <property type="molecule type" value="Genomic_DNA"/>
</dbReference>
<dbReference type="Pfam" id="PF07751">
    <property type="entry name" value="Abi_2"/>
    <property type="match status" value="1"/>
</dbReference>
<proteinExistence type="predicted"/>
<dbReference type="Proteomes" id="UP000182471">
    <property type="component" value="Unassembled WGS sequence"/>
</dbReference>
<protein>
    <submittedName>
        <fullName evidence="2">Abortive infection bacteriophage resistance protein</fullName>
    </submittedName>
</protein>
<reference evidence="3" key="1">
    <citation type="submission" date="2016-10" db="EMBL/GenBank/DDBJ databases">
        <authorList>
            <person name="Varghese N."/>
            <person name="Submissions S."/>
        </authorList>
    </citation>
    <scope>NUCLEOTIDE SEQUENCE [LARGE SCALE GENOMIC DNA]</scope>
    <source>
        <strain evidence="3">S1b</strain>
    </source>
</reference>
<sequence length="332" mass="39503">MLEGHIEDTIKKKVLSRKPMISIDEQIELLKSKGIKFNIMSEVEAKKYLSNNNNYFKVTSYRKNYDKHPGGVQVGQYIHLEFAYLVDLAIIDMRIRYHILHMALDIEHYIRMDLIKKVSEYNEDGYSIVKEYFNYLEEKQKNKLRAELKRNKENVYCGDLLKAYEDDYPIWVFVELITFGSLIYLYKFCAEKFNDKQMKDNFFMFKTCKEIRNAAAHNNCIINDLKTNTCKHKTNTKVVKWLTSMDGLNKKFKKNKMTNARLQQIVTLLYVHEKLVTSNGIKNKECDKLLELKERINRESNYYDSNDLIATSFNFLSKVIDNWIQRNYNKNT</sequence>
<dbReference type="RefSeq" id="WP_083383568.1">
    <property type="nucleotide sequence ID" value="NZ_FOGW01000038.1"/>
</dbReference>
<feature type="transmembrane region" description="Helical" evidence="1">
    <location>
        <begin position="168"/>
        <end position="189"/>
    </location>
</feature>
<name>A0A1H9UTA1_9FIRM</name>
<accession>A0A1H9UTA1</accession>
<evidence type="ECO:0000313" key="3">
    <source>
        <dbReference type="Proteomes" id="UP000182471"/>
    </source>
</evidence>
<organism evidence="2 3">
    <name type="scientific">Lachnobacterium bovis</name>
    <dbReference type="NCBI Taxonomy" id="140626"/>
    <lineage>
        <taxon>Bacteria</taxon>
        <taxon>Bacillati</taxon>
        <taxon>Bacillota</taxon>
        <taxon>Clostridia</taxon>
        <taxon>Lachnospirales</taxon>
        <taxon>Lachnospiraceae</taxon>
        <taxon>Lachnobacterium</taxon>
    </lineage>
</organism>
<gene>
    <name evidence="2" type="ORF">SAMN02910429_02255</name>
</gene>
<evidence type="ECO:0000256" key="1">
    <source>
        <dbReference type="SAM" id="Phobius"/>
    </source>
</evidence>
<dbReference type="AlphaFoldDB" id="A0A1H9UTA1"/>
<keyword evidence="3" id="KW-1185">Reference proteome</keyword>
<keyword evidence="1" id="KW-0812">Transmembrane</keyword>
<dbReference type="InterPro" id="IPR011664">
    <property type="entry name" value="Abi_system_AbiD/AbiF-like"/>
</dbReference>
<evidence type="ECO:0000313" key="2">
    <source>
        <dbReference type="EMBL" id="SES12705.1"/>
    </source>
</evidence>